<keyword evidence="3" id="KW-1185">Reference proteome</keyword>
<feature type="region of interest" description="Disordered" evidence="1">
    <location>
        <begin position="230"/>
        <end position="262"/>
    </location>
</feature>
<dbReference type="EMBL" id="JAGIQL010000001">
    <property type="protein sequence ID" value="MBP0455982.1"/>
    <property type="molecule type" value="Genomic_DNA"/>
</dbReference>
<comment type="caution">
    <text evidence="2">The sequence shown here is derived from an EMBL/GenBank/DDBJ whole genome shotgun (WGS) entry which is preliminary data.</text>
</comment>
<evidence type="ECO:0000313" key="2">
    <source>
        <dbReference type="EMBL" id="MBP0455982.1"/>
    </source>
</evidence>
<dbReference type="RefSeq" id="WP_209337759.1">
    <property type="nucleotide sequence ID" value="NZ_JAGIQL010000001.1"/>
</dbReference>
<protein>
    <submittedName>
        <fullName evidence="2">Uncharacterized protein</fullName>
    </submittedName>
</protein>
<feature type="compositionally biased region" description="Low complexity" evidence="1">
    <location>
        <begin position="250"/>
        <end position="262"/>
    </location>
</feature>
<name>A0A940MA93_9ACTN</name>
<proteinExistence type="predicted"/>
<organism evidence="2 3">
    <name type="scientific">Streptomyces montanisoli</name>
    <dbReference type="NCBI Taxonomy" id="2798581"/>
    <lineage>
        <taxon>Bacteria</taxon>
        <taxon>Bacillati</taxon>
        <taxon>Actinomycetota</taxon>
        <taxon>Actinomycetes</taxon>
        <taxon>Kitasatosporales</taxon>
        <taxon>Streptomycetaceae</taxon>
        <taxon>Streptomyces</taxon>
    </lineage>
</organism>
<reference evidence="2" key="1">
    <citation type="submission" date="2021-03" db="EMBL/GenBank/DDBJ databases">
        <title>Whole genome sequence of Streptomyces bomunensis MMS17-BM035.</title>
        <authorList>
            <person name="Lee J.H."/>
        </authorList>
    </citation>
    <scope>NUCLEOTIDE SEQUENCE</scope>
    <source>
        <strain evidence="2">MMS17-BM035</strain>
    </source>
</reference>
<evidence type="ECO:0000256" key="1">
    <source>
        <dbReference type="SAM" id="MobiDB-lite"/>
    </source>
</evidence>
<dbReference type="Proteomes" id="UP000670475">
    <property type="component" value="Unassembled WGS sequence"/>
</dbReference>
<sequence>MRRISKRARRKQLRRRIGAFSAVLRSSRPGILYTATIRATLTPDPSGPYDPDEIADRVRAALRITAAAAVRDQDPIDLPAAQDACAQQLRTPQSLGLPGRATVTASVHLELADEDRAAVKELLIAIRAQGTTETLSRQGTEALAKELAHPAALLVRWLQQADAQITQPPGEAQLEALARRFRSYPKDRHEPVELQLLNILRDFLAEFPKEEQKRLLMMLLANGMRAARKPGHADRVDALAQPAPAPAPAPATEGTPLAEDAS</sequence>
<gene>
    <name evidence="2" type="ORF">JFN87_00495</name>
</gene>
<dbReference type="AlphaFoldDB" id="A0A940MA93"/>
<accession>A0A940MA93</accession>
<evidence type="ECO:0000313" key="3">
    <source>
        <dbReference type="Proteomes" id="UP000670475"/>
    </source>
</evidence>